<sequence>MRHAAYRAPHPGTLLRSPRGVMRCPPLTALLIPASRTRSLSVAYGMMRDVTGRLMLLDTASLYFRAYFGVPESVRAPDGTPVNAVRGLLDFIDRLVRDHRPDHLVACMDADWRPHWRVELIPSYKAHRVAEEHPAGPDEEVVPDTLSPQVPVIEEVLDAIGIARVGVAGYEADDVIGTFTARAKGPVDIVTGDRDLYQLVDDARGVRVLYPLKGVGTLQLTDEAVLREKYGVDGSGYADLALLRGDPSDGLPGVPGIGEKTAAKLLAEFGDLAGIMAAVEDRRSKLTPTQRRRLDEARPYLAVAPKVVRVADDVPLPDVVTELPGAPRDPAALQALAARWGLGGSLERLLATLRV</sequence>
<keyword evidence="3 8" id="KW-0269">Exonuclease</keyword>
<dbReference type="InterPro" id="IPR029060">
    <property type="entry name" value="PIN-like_dom_sf"/>
</dbReference>
<keyword evidence="2" id="KW-0378">Hydrolase</keyword>
<evidence type="ECO:0000256" key="3">
    <source>
        <dbReference type="ARBA" id="ARBA00022839"/>
    </source>
</evidence>
<evidence type="ECO:0000256" key="4">
    <source>
        <dbReference type="ARBA" id="ARBA00023125"/>
    </source>
</evidence>
<name>A0ABQ2ZAK3_9ACTN</name>
<comment type="function">
    <text evidence="5">5'-3' exonuclease acting preferentially on double-stranded DNA.</text>
</comment>
<reference evidence="9" key="1">
    <citation type="journal article" date="2019" name="Int. J. Syst. Evol. Microbiol.">
        <title>The Global Catalogue of Microorganisms (GCM) 10K type strain sequencing project: providing services to taxonomists for standard genome sequencing and annotation.</title>
        <authorList>
            <consortium name="The Broad Institute Genomics Platform"/>
            <consortium name="The Broad Institute Genome Sequencing Center for Infectious Disease"/>
            <person name="Wu L."/>
            <person name="Ma J."/>
        </authorList>
    </citation>
    <scope>NUCLEOTIDE SEQUENCE [LARGE SCALE GENOMIC DNA]</scope>
    <source>
        <strain evidence="9">JCM 4957</strain>
    </source>
</reference>
<dbReference type="Pfam" id="PF01367">
    <property type="entry name" value="5_3_exonuc"/>
    <property type="match status" value="1"/>
</dbReference>
<dbReference type="Gene3D" id="1.10.150.20">
    <property type="entry name" value="5' to 3' exonuclease, C-terminal subdomain"/>
    <property type="match status" value="1"/>
</dbReference>
<dbReference type="InterPro" id="IPR008918">
    <property type="entry name" value="HhH2"/>
</dbReference>
<dbReference type="Gene3D" id="3.40.50.1010">
    <property type="entry name" value="5'-nuclease"/>
    <property type="match status" value="1"/>
</dbReference>
<dbReference type="InterPro" id="IPR020046">
    <property type="entry name" value="5-3_exonucl_a-hlix_arch_N"/>
</dbReference>
<evidence type="ECO:0000259" key="7">
    <source>
        <dbReference type="SMART" id="SM00475"/>
    </source>
</evidence>
<dbReference type="InterPro" id="IPR002421">
    <property type="entry name" value="5-3_exonuclease"/>
</dbReference>
<dbReference type="SMART" id="SM00279">
    <property type="entry name" value="HhH2"/>
    <property type="match status" value="1"/>
</dbReference>
<dbReference type="GO" id="GO:0004527">
    <property type="term" value="F:exonuclease activity"/>
    <property type="evidence" value="ECO:0007669"/>
    <property type="project" value="UniProtKB-KW"/>
</dbReference>
<dbReference type="CDD" id="cd09898">
    <property type="entry name" value="H3TH_53EXO"/>
    <property type="match status" value="1"/>
</dbReference>
<accession>A0ABQ2ZAK3</accession>
<keyword evidence="9" id="KW-1185">Reference proteome</keyword>
<evidence type="ECO:0000256" key="2">
    <source>
        <dbReference type="ARBA" id="ARBA00022801"/>
    </source>
</evidence>
<proteinExistence type="predicted"/>
<evidence type="ECO:0000256" key="1">
    <source>
        <dbReference type="ARBA" id="ARBA00022722"/>
    </source>
</evidence>
<gene>
    <name evidence="8" type="ORF">GCM10010384_13720</name>
</gene>
<dbReference type="PANTHER" id="PTHR42646">
    <property type="entry name" value="FLAP ENDONUCLEASE XNI"/>
    <property type="match status" value="1"/>
</dbReference>
<dbReference type="CDD" id="cd09859">
    <property type="entry name" value="PIN_53EXO"/>
    <property type="match status" value="1"/>
</dbReference>
<dbReference type="EMBL" id="BMWE01000003">
    <property type="protein sequence ID" value="GGY10173.1"/>
    <property type="molecule type" value="Genomic_DNA"/>
</dbReference>
<dbReference type="Proteomes" id="UP000653308">
    <property type="component" value="Unassembled WGS sequence"/>
</dbReference>
<comment type="caution">
    <text evidence="8">The sequence shown here is derived from an EMBL/GenBank/DDBJ whole genome shotgun (WGS) entry which is preliminary data.</text>
</comment>
<dbReference type="InterPro" id="IPR038969">
    <property type="entry name" value="FEN"/>
</dbReference>
<dbReference type="SUPFAM" id="SSF88723">
    <property type="entry name" value="PIN domain-like"/>
    <property type="match status" value="1"/>
</dbReference>
<dbReference type="InterPro" id="IPR020045">
    <property type="entry name" value="DNA_polI_H3TH"/>
</dbReference>
<dbReference type="SUPFAM" id="SSF47807">
    <property type="entry name" value="5' to 3' exonuclease, C-terminal subdomain"/>
    <property type="match status" value="1"/>
</dbReference>
<dbReference type="Pfam" id="PF02739">
    <property type="entry name" value="5_3_exonuc_N"/>
    <property type="match status" value="1"/>
</dbReference>
<dbReference type="InterPro" id="IPR036279">
    <property type="entry name" value="5-3_exonuclease_C_sf"/>
</dbReference>
<evidence type="ECO:0000256" key="6">
    <source>
        <dbReference type="ARBA" id="ARBA00050026"/>
    </source>
</evidence>
<evidence type="ECO:0000256" key="5">
    <source>
        <dbReference type="ARBA" id="ARBA00049957"/>
    </source>
</evidence>
<protein>
    <recommendedName>
        <fullName evidence="6">5'-3' exonuclease</fullName>
    </recommendedName>
</protein>
<dbReference type="PANTHER" id="PTHR42646:SF2">
    <property type="entry name" value="5'-3' EXONUCLEASE FAMILY PROTEIN"/>
    <property type="match status" value="1"/>
</dbReference>
<feature type="domain" description="5'-3' exonuclease" evidence="7">
    <location>
        <begin position="52"/>
        <end position="326"/>
    </location>
</feature>
<organism evidence="8 9">
    <name type="scientific">Streptomyces djakartensis</name>
    <dbReference type="NCBI Taxonomy" id="68193"/>
    <lineage>
        <taxon>Bacteria</taxon>
        <taxon>Bacillati</taxon>
        <taxon>Actinomycetota</taxon>
        <taxon>Actinomycetes</taxon>
        <taxon>Kitasatosporales</taxon>
        <taxon>Streptomycetaceae</taxon>
        <taxon>Streptomyces</taxon>
    </lineage>
</organism>
<keyword evidence="1" id="KW-0540">Nuclease</keyword>
<keyword evidence="4" id="KW-0238">DNA-binding</keyword>
<evidence type="ECO:0000313" key="9">
    <source>
        <dbReference type="Proteomes" id="UP000653308"/>
    </source>
</evidence>
<evidence type="ECO:0000313" key="8">
    <source>
        <dbReference type="EMBL" id="GGY10173.1"/>
    </source>
</evidence>
<dbReference type="SMART" id="SM00475">
    <property type="entry name" value="53EXOc"/>
    <property type="match status" value="1"/>
</dbReference>